<evidence type="ECO:0000256" key="7">
    <source>
        <dbReference type="RuleBase" id="RU000477"/>
    </source>
</evidence>
<protein>
    <submittedName>
        <fullName evidence="10">Glycerol uptake facilitator protein</fullName>
    </submittedName>
</protein>
<dbReference type="InterPro" id="IPR050363">
    <property type="entry name" value="MIP/Aquaporin"/>
</dbReference>
<dbReference type="Gene3D" id="1.20.1080.10">
    <property type="entry name" value="Glycerol uptake facilitator protein"/>
    <property type="match status" value="1"/>
</dbReference>
<evidence type="ECO:0000256" key="3">
    <source>
        <dbReference type="ARBA" id="ARBA00022448"/>
    </source>
</evidence>
<dbReference type="AlphaFoldDB" id="A0A7Y9J918"/>
<dbReference type="RefSeq" id="WP_179796379.1">
    <property type="nucleotide sequence ID" value="NZ_BAABHP010000022.1"/>
</dbReference>
<dbReference type="InterPro" id="IPR000425">
    <property type="entry name" value="MIP"/>
</dbReference>
<comment type="similarity">
    <text evidence="2 7">Belongs to the MIP/aquaporin (TC 1.A.8) family.</text>
</comment>
<keyword evidence="11" id="KW-1185">Reference proteome</keyword>
<dbReference type="Pfam" id="PF00230">
    <property type="entry name" value="MIP"/>
    <property type="match status" value="1"/>
</dbReference>
<reference evidence="10 11" key="1">
    <citation type="submission" date="2020-07" db="EMBL/GenBank/DDBJ databases">
        <title>Sequencing the genomes of 1000 actinobacteria strains.</title>
        <authorList>
            <person name="Klenk H.-P."/>
        </authorList>
    </citation>
    <scope>NUCLEOTIDE SEQUENCE [LARGE SCALE GENOMIC DNA]</scope>
    <source>
        <strain evidence="10 11">DSM 45772</strain>
    </source>
</reference>
<keyword evidence="4 7" id="KW-0812">Transmembrane</keyword>
<dbReference type="NCBIfam" id="TIGR00861">
    <property type="entry name" value="MIP"/>
    <property type="match status" value="1"/>
</dbReference>
<dbReference type="EMBL" id="JACCBN010000001">
    <property type="protein sequence ID" value="NYD39009.1"/>
    <property type="molecule type" value="Genomic_DNA"/>
</dbReference>
<comment type="subcellular location">
    <subcellularLocation>
        <location evidence="1">Membrane</location>
        <topology evidence="1">Multi-pass membrane protein</topology>
    </subcellularLocation>
</comment>
<dbReference type="SUPFAM" id="SSF81338">
    <property type="entry name" value="Aquaporin-like"/>
    <property type="match status" value="1"/>
</dbReference>
<keyword evidence="6 9" id="KW-0472">Membrane</keyword>
<dbReference type="Proteomes" id="UP000535890">
    <property type="component" value="Unassembled WGS sequence"/>
</dbReference>
<gene>
    <name evidence="10" type="ORF">BJ983_005111</name>
</gene>
<feature type="transmembrane region" description="Helical" evidence="9">
    <location>
        <begin position="98"/>
        <end position="120"/>
    </location>
</feature>
<dbReference type="PANTHER" id="PTHR43829">
    <property type="entry name" value="AQUAPORIN OR AQUAGLYCEROPORIN RELATED"/>
    <property type="match status" value="1"/>
</dbReference>
<evidence type="ECO:0000256" key="6">
    <source>
        <dbReference type="ARBA" id="ARBA00023136"/>
    </source>
</evidence>
<name>A0A7Y9J918_9PSEU</name>
<organism evidence="10 11">
    <name type="scientific">Actinomycetospora corticicola</name>
    <dbReference type="NCBI Taxonomy" id="663602"/>
    <lineage>
        <taxon>Bacteria</taxon>
        <taxon>Bacillati</taxon>
        <taxon>Actinomycetota</taxon>
        <taxon>Actinomycetes</taxon>
        <taxon>Pseudonocardiales</taxon>
        <taxon>Pseudonocardiaceae</taxon>
        <taxon>Actinomycetospora</taxon>
    </lineage>
</organism>
<comment type="caution">
    <text evidence="10">The sequence shown here is derived from an EMBL/GenBank/DDBJ whole genome shotgun (WGS) entry which is preliminary data.</text>
</comment>
<dbReference type="PRINTS" id="PR00783">
    <property type="entry name" value="MINTRINSICP"/>
</dbReference>
<dbReference type="GO" id="GO:0005886">
    <property type="term" value="C:plasma membrane"/>
    <property type="evidence" value="ECO:0007669"/>
    <property type="project" value="TreeGrafter"/>
</dbReference>
<feature type="region of interest" description="Disordered" evidence="8">
    <location>
        <begin position="264"/>
        <end position="304"/>
    </location>
</feature>
<feature type="transmembrane region" description="Helical" evidence="9">
    <location>
        <begin position="151"/>
        <end position="172"/>
    </location>
</feature>
<feature type="compositionally biased region" description="Basic and acidic residues" evidence="8">
    <location>
        <begin position="283"/>
        <end position="304"/>
    </location>
</feature>
<evidence type="ECO:0000256" key="9">
    <source>
        <dbReference type="SAM" id="Phobius"/>
    </source>
</evidence>
<dbReference type="GO" id="GO:0015254">
    <property type="term" value="F:glycerol channel activity"/>
    <property type="evidence" value="ECO:0007669"/>
    <property type="project" value="TreeGrafter"/>
</dbReference>
<feature type="transmembrane region" description="Helical" evidence="9">
    <location>
        <begin position="232"/>
        <end position="254"/>
    </location>
</feature>
<evidence type="ECO:0000256" key="2">
    <source>
        <dbReference type="ARBA" id="ARBA00006175"/>
    </source>
</evidence>
<keyword evidence="5 9" id="KW-1133">Transmembrane helix</keyword>
<evidence type="ECO:0000256" key="5">
    <source>
        <dbReference type="ARBA" id="ARBA00022989"/>
    </source>
</evidence>
<evidence type="ECO:0000256" key="1">
    <source>
        <dbReference type="ARBA" id="ARBA00004141"/>
    </source>
</evidence>
<evidence type="ECO:0000256" key="4">
    <source>
        <dbReference type="ARBA" id="ARBA00022692"/>
    </source>
</evidence>
<sequence length="304" mass="31701">MTPAASPGRAPLRSVSPLRRELVGEFAGTFILIIFGTASVAQMVVSSGGAGDWATLTWGWVAGLIMGIYVAGRLGAGHLNPAVSVAMAVYRKFPWRHVLPYTAAQTLGAFLAALVTRGVYGSGIAKVDPGHTSASQTIFSTLPNHGVTTAFFDQVVGTALLVFVLFALLATLQGAAGQLLPFMVGLLLLGIGFAWGTNAGYAINPARDFGPRLASWVTGYDTAWVTPDGTPYWWLPIVAPVIGAVLGGGLYVLLIERLEVPATADTPAPAPTPESAEAGANADPRHPADVVVPDRDATRKEATR</sequence>
<feature type="compositionally biased region" description="Low complexity" evidence="8">
    <location>
        <begin position="264"/>
        <end position="280"/>
    </location>
</feature>
<dbReference type="PANTHER" id="PTHR43829:SF9">
    <property type="entry name" value="AQUAPORIN-9"/>
    <property type="match status" value="1"/>
</dbReference>
<evidence type="ECO:0000313" key="10">
    <source>
        <dbReference type="EMBL" id="NYD39009.1"/>
    </source>
</evidence>
<feature type="transmembrane region" description="Helical" evidence="9">
    <location>
        <begin position="179"/>
        <end position="203"/>
    </location>
</feature>
<evidence type="ECO:0000313" key="11">
    <source>
        <dbReference type="Proteomes" id="UP000535890"/>
    </source>
</evidence>
<dbReference type="GO" id="GO:0015250">
    <property type="term" value="F:water channel activity"/>
    <property type="evidence" value="ECO:0007669"/>
    <property type="project" value="TreeGrafter"/>
</dbReference>
<accession>A0A7Y9J918</accession>
<feature type="transmembrane region" description="Helical" evidence="9">
    <location>
        <begin position="22"/>
        <end position="45"/>
    </location>
</feature>
<proteinExistence type="inferred from homology"/>
<keyword evidence="3 7" id="KW-0813">Transport</keyword>
<evidence type="ECO:0000256" key="8">
    <source>
        <dbReference type="SAM" id="MobiDB-lite"/>
    </source>
</evidence>
<dbReference type="InterPro" id="IPR022357">
    <property type="entry name" value="MIP_CS"/>
</dbReference>
<dbReference type="InterPro" id="IPR023271">
    <property type="entry name" value="Aquaporin-like"/>
</dbReference>
<feature type="transmembrane region" description="Helical" evidence="9">
    <location>
        <begin position="57"/>
        <end position="77"/>
    </location>
</feature>
<dbReference type="PROSITE" id="PS00221">
    <property type="entry name" value="MIP"/>
    <property type="match status" value="1"/>
</dbReference>